<protein>
    <submittedName>
        <fullName evidence="3">Cellulose binding domain-containing protein</fullName>
    </submittedName>
</protein>
<dbReference type="SUPFAM" id="SSF49265">
    <property type="entry name" value="Fibronectin type III"/>
    <property type="match status" value="2"/>
</dbReference>
<dbReference type="Gene3D" id="2.60.40.10">
    <property type="entry name" value="Immunoglobulins"/>
    <property type="match status" value="2"/>
</dbReference>
<gene>
    <name evidence="3" type="ORF">ACFP1K_33355</name>
</gene>
<evidence type="ECO:0000256" key="1">
    <source>
        <dbReference type="SAM" id="MobiDB-lite"/>
    </source>
</evidence>
<proteinExistence type="predicted"/>
<dbReference type="Pfam" id="PF00553">
    <property type="entry name" value="CBM_2"/>
    <property type="match status" value="1"/>
</dbReference>
<feature type="compositionally biased region" description="Pro residues" evidence="1">
    <location>
        <begin position="117"/>
        <end position="129"/>
    </location>
</feature>
<dbReference type="InterPro" id="IPR036116">
    <property type="entry name" value="FN3_sf"/>
</dbReference>
<dbReference type="Proteomes" id="UP001596137">
    <property type="component" value="Unassembled WGS sequence"/>
</dbReference>
<sequence>MAAGLAAVPAARAATTADTTPPTRPTNLTACPVPGSGSSAYASICWTASTDNVAVTGYDIYRLEQTGFVKAASTTGTVGGFSGVYGRHYTMYVVAKDAAGNVSPPSTLITVSASTGTPPPTPTPTPTPPGDVTAPSQPSGLREPCLADYPGVSFCWNASTDNVAVTAYDVYRETPGGWLRAGTVPTPTGTFPLHFYESSGLVTGTRYVYVVVAKDAAGNLSVPSLPFSALARQGLPRPPTPTPTPTPSLSCSVGYAMNVWYNGLTASITLKNTGTTNIDGWILIVEFSSSNFILTSGWSGDVIQDGNKIIFKNLPWNKVIQPNMTIQLGFSASYTGTPPSPMRSTLNGVPCTG</sequence>
<dbReference type="InterPro" id="IPR012291">
    <property type="entry name" value="CBM2_carb-bd_dom_sf"/>
</dbReference>
<dbReference type="RefSeq" id="WP_380760941.1">
    <property type="nucleotide sequence ID" value="NZ_JBHSRF010000077.1"/>
</dbReference>
<dbReference type="InterPro" id="IPR008965">
    <property type="entry name" value="CBM2/CBM3_carb-bd_dom_sf"/>
</dbReference>
<evidence type="ECO:0000259" key="2">
    <source>
        <dbReference type="PROSITE" id="PS51173"/>
    </source>
</evidence>
<dbReference type="SMART" id="SM00637">
    <property type="entry name" value="CBD_II"/>
    <property type="match status" value="1"/>
</dbReference>
<dbReference type="InterPro" id="IPR001919">
    <property type="entry name" value="CBD2"/>
</dbReference>
<accession>A0ABW1NS96</accession>
<feature type="region of interest" description="Disordered" evidence="1">
    <location>
        <begin position="112"/>
        <end position="140"/>
    </location>
</feature>
<name>A0ABW1NS96_9ACTN</name>
<comment type="caution">
    <text evidence="3">The sequence shown here is derived from an EMBL/GenBank/DDBJ whole genome shotgun (WGS) entry which is preliminary data.</text>
</comment>
<organism evidence="3 4">
    <name type="scientific">Sphaerisporangium aureirubrum</name>
    <dbReference type="NCBI Taxonomy" id="1544736"/>
    <lineage>
        <taxon>Bacteria</taxon>
        <taxon>Bacillati</taxon>
        <taxon>Actinomycetota</taxon>
        <taxon>Actinomycetes</taxon>
        <taxon>Streptosporangiales</taxon>
        <taxon>Streptosporangiaceae</taxon>
        <taxon>Sphaerisporangium</taxon>
    </lineage>
</organism>
<feature type="compositionally biased region" description="Low complexity" evidence="1">
    <location>
        <begin position="1"/>
        <end position="21"/>
    </location>
</feature>
<dbReference type="PROSITE" id="PS51173">
    <property type="entry name" value="CBM2"/>
    <property type="match status" value="1"/>
</dbReference>
<keyword evidence="4" id="KW-1185">Reference proteome</keyword>
<dbReference type="SUPFAM" id="SSF49384">
    <property type="entry name" value="Carbohydrate-binding domain"/>
    <property type="match status" value="1"/>
</dbReference>
<dbReference type="Gene3D" id="2.60.40.290">
    <property type="match status" value="1"/>
</dbReference>
<feature type="region of interest" description="Disordered" evidence="1">
    <location>
        <begin position="1"/>
        <end position="29"/>
    </location>
</feature>
<evidence type="ECO:0000313" key="4">
    <source>
        <dbReference type="Proteomes" id="UP001596137"/>
    </source>
</evidence>
<reference evidence="4" key="1">
    <citation type="journal article" date="2019" name="Int. J. Syst. Evol. Microbiol.">
        <title>The Global Catalogue of Microorganisms (GCM) 10K type strain sequencing project: providing services to taxonomists for standard genome sequencing and annotation.</title>
        <authorList>
            <consortium name="The Broad Institute Genomics Platform"/>
            <consortium name="The Broad Institute Genome Sequencing Center for Infectious Disease"/>
            <person name="Wu L."/>
            <person name="Ma J."/>
        </authorList>
    </citation>
    <scope>NUCLEOTIDE SEQUENCE [LARGE SCALE GENOMIC DNA]</scope>
    <source>
        <strain evidence="4">JCM 30346</strain>
    </source>
</reference>
<dbReference type="InterPro" id="IPR013783">
    <property type="entry name" value="Ig-like_fold"/>
</dbReference>
<evidence type="ECO:0000313" key="3">
    <source>
        <dbReference type="EMBL" id="MFC6086096.1"/>
    </source>
</evidence>
<feature type="domain" description="CBM2" evidence="2">
    <location>
        <begin position="244"/>
        <end position="353"/>
    </location>
</feature>
<dbReference type="EMBL" id="JBHSRF010000077">
    <property type="protein sequence ID" value="MFC6086096.1"/>
    <property type="molecule type" value="Genomic_DNA"/>
</dbReference>